<dbReference type="SMART" id="SM00244">
    <property type="entry name" value="PHB"/>
    <property type="match status" value="1"/>
</dbReference>
<dbReference type="PANTHER" id="PTHR43327">
    <property type="entry name" value="STOMATIN-LIKE PROTEIN 2, MITOCHONDRIAL"/>
    <property type="match status" value="1"/>
</dbReference>
<dbReference type="EMBL" id="JAJJMA010209676">
    <property type="protein sequence ID" value="MCL7040191.1"/>
    <property type="molecule type" value="Genomic_DNA"/>
</dbReference>
<sequence length="249" mass="27193">MGNLLCCGKVDQSTVAIKENFGTFHEVLDPGCHCLPLCLGSQIAGRLTLRVQQLDVKCETKTKDNIFVNVAAFVQYRVLPDKASDAFYRLTNTRAQIEAHVFDVIRSIVASIPLSDVFSRKVEIAKAVEESVKQSISTYGYEIVQILIVDTAPDEHMKRVMNEINAAVGKAEADSHSKYLSGLGTARQCQAIVDGLRGNVGLSGITAKDVMDMTIKTQYLDTMREVGAAFRSPAASFPHWPGAIRDVAT</sequence>
<dbReference type="SUPFAM" id="SSF117892">
    <property type="entry name" value="Band 7/SPFH domain"/>
    <property type="match status" value="1"/>
</dbReference>
<dbReference type="Pfam" id="PF01145">
    <property type="entry name" value="Band_7"/>
    <property type="match status" value="1"/>
</dbReference>
<name>A0AA41VF86_PAPNU</name>
<dbReference type="CDD" id="cd03407">
    <property type="entry name" value="SPFH_like_u4"/>
    <property type="match status" value="1"/>
</dbReference>
<reference evidence="2" key="1">
    <citation type="submission" date="2022-03" db="EMBL/GenBank/DDBJ databases">
        <title>A functionally conserved STORR gene fusion in Papaver species that diverged 16.8 million years ago.</title>
        <authorList>
            <person name="Catania T."/>
        </authorList>
    </citation>
    <scope>NUCLEOTIDE SEQUENCE</scope>
    <source>
        <strain evidence="2">S-191538</strain>
    </source>
</reference>
<gene>
    <name evidence="2" type="ORF">MKW94_000185</name>
</gene>
<protein>
    <recommendedName>
        <fullName evidence="1">Band 7 domain-containing protein</fullName>
    </recommendedName>
</protein>
<organism evidence="2 3">
    <name type="scientific">Papaver nudicaule</name>
    <name type="common">Iceland poppy</name>
    <dbReference type="NCBI Taxonomy" id="74823"/>
    <lineage>
        <taxon>Eukaryota</taxon>
        <taxon>Viridiplantae</taxon>
        <taxon>Streptophyta</taxon>
        <taxon>Embryophyta</taxon>
        <taxon>Tracheophyta</taxon>
        <taxon>Spermatophyta</taxon>
        <taxon>Magnoliopsida</taxon>
        <taxon>Ranunculales</taxon>
        <taxon>Papaveraceae</taxon>
        <taxon>Papaveroideae</taxon>
        <taxon>Papaver</taxon>
    </lineage>
</organism>
<evidence type="ECO:0000259" key="1">
    <source>
        <dbReference type="SMART" id="SM00244"/>
    </source>
</evidence>
<dbReference type="Gene3D" id="3.30.479.30">
    <property type="entry name" value="Band 7 domain"/>
    <property type="match status" value="1"/>
</dbReference>
<dbReference type="AlphaFoldDB" id="A0AA41VF86"/>
<accession>A0AA41VF86</accession>
<comment type="caution">
    <text evidence="2">The sequence shown here is derived from an EMBL/GenBank/DDBJ whole genome shotgun (WGS) entry which is preliminary data.</text>
</comment>
<feature type="domain" description="Band 7" evidence="1">
    <location>
        <begin position="5"/>
        <end position="165"/>
    </location>
</feature>
<proteinExistence type="predicted"/>
<dbReference type="InterPro" id="IPR050710">
    <property type="entry name" value="Band7/mec-2_domain"/>
</dbReference>
<dbReference type="InterPro" id="IPR036013">
    <property type="entry name" value="Band_7/SPFH_dom_sf"/>
</dbReference>
<evidence type="ECO:0000313" key="3">
    <source>
        <dbReference type="Proteomes" id="UP001177140"/>
    </source>
</evidence>
<dbReference type="InterPro" id="IPR001107">
    <property type="entry name" value="Band_7"/>
</dbReference>
<dbReference type="Proteomes" id="UP001177140">
    <property type="component" value="Unassembled WGS sequence"/>
</dbReference>
<keyword evidence="3" id="KW-1185">Reference proteome</keyword>
<evidence type="ECO:0000313" key="2">
    <source>
        <dbReference type="EMBL" id="MCL7040191.1"/>
    </source>
</evidence>
<dbReference type="PANTHER" id="PTHR43327:SF10">
    <property type="entry name" value="STOMATIN-LIKE PROTEIN 2, MITOCHONDRIAL"/>
    <property type="match status" value="1"/>
</dbReference>